<comment type="subcellular location">
    <subcellularLocation>
        <location evidence="1">Mitochondrion</location>
    </subcellularLocation>
</comment>
<evidence type="ECO:0000256" key="8">
    <source>
        <dbReference type="ARBA" id="ARBA00044527"/>
    </source>
</evidence>
<dbReference type="Pfam" id="PF13041">
    <property type="entry name" value="PPR_2"/>
    <property type="match status" value="1"/>
</dbReference>
<evidence type="ECO:0000256" key="9">
    <source>
        <dbReference type="PROSITE-ProRule" id="PRU00708"/>
    </source>
</evidence>
<keyword evidence="5" id="KW-0508">mRNA splicing</keyword>
<dbReference type="EMBL" id="LT598492">
    <property type="protein sequence ID" value="SCW01041.1"/>
    <property type="molecule type" value="Genomic_DNA"/>
</dbReference>
<sequence length="859" mass="99310">MLRRDIFFFKKIVTGFGRRNVVIPSRAVKKRKRKVSQQISDAESFTLDKRINAYNSQELTTKLKQLEEFTKQLRNHVQLADSLTKKEKIHRELQEQAPDSDSYDDAKLFLDSSKLIREGESRMVPLDVPLNSANLSSLILSSSHQARTFLPKELLERINDNELVVKSLIDKQNRNWNTIVDRLYNSNKKLDGISLRSLKTSLLNKVNHLSLTNIKKLDEMLMSNISHDLTRYNIAMYECIFSNLSNLKPSKSFLPSDKTDYVFETMEKLLLRFDEAKAKCSADRIGDEDSAISNTPKLAMSQFILNCCIKYASKTMNINKVNFFLTKFSKDYGIQPNKENYTTIIQFYNKLGLNKDAWDLFTTMKFLSSAHNPDVTTYNTMLNICSKEKNYAKAIDLLNEMHDLGVKPSAQTLSLMAKTLAKASSDPISSEGKSHSLRLLGWKYIHQIENDPELQNGKGQDHYLKDTLTAMMALGAYDGDVGLTRALYFTYVSNKFKESIARWKSKFGTSIPVDYKKVWRNALDPYLFNYLLLSYANHNPDKTPLLLEYPQGRILRRNVMNSADYVSRNEQPEEINVKIPMLPIANINKTWQIIAESRAMWQFNLEFGGTVDLAKLPEDCSPNFLTDLMVKTENEGEFTFQLLHQIARWKARLVNHEILNTKSLTTFLTIPIKLGDKREFLSRISEFTYEQQEFDRQVDFLFDSQNKLSPAIETSNDTDRELIHLDQIDKTFCTSFFVSMKHKLLRSSMIYELIMKAATKFHDSELASECWVKRGQFRKTSAFQRLTDEEKTATDSTFASLMVDFFTQEHKLTDAMAIIMTSQKYINWTYNMVKNLHKELVMVEDTESTKILLQIVNKK</sequence>
<comment type="subunit">
    <text evidence="7">Binds to mitochondrial small subunit 15S rRNA.</text>
</comment>
<dbReference type="PANTHER" id="PTHR47936:SF1">
    <property type="entry name" value="PENTATRICOPEPTIDE REPEAT-CONTAINING PROTEIN GUN1, CHLOROPLASTIC"/>
    <property type="match status" value="1"/>
</dbReference>
<dbReference type="GO" id="GO:0005739">
    <property type="term" value="C:mitochondrion"/>
    <property type="evidence" value="ECO:0007669"/>
    <property type="project" value="UniProtKB-SubCell"/>
</dbReference>
<feature type="repeat" description="PPR" evidence="9">
    <location>
        <begin position="374"/>
        <end position="408"/>
    </location>
</feature>
<evidence type="ECO:0000256" key="6">
    <source>
        <dbReference type="ARBA" id="ARBA00044493"/>
    </source>
</evidence>
<proteinExistence type="inferred from homology"/>
<dbReference type="NCBIfam" id="TIGR00756">
    <property type="entry name" value="PPR"/>
    <property type="match status" value="1"/>
</dbReference>
<keyword evidence="3" id="KW-0507">mRNA processing</keyword>
<evidence type="ECO:0000256" key="3">
    <source>
        <dbReference type="ARBA" id="ARBA00022664"/>
    </source>
</evidence>
<keyword evidence="11" id="KW-1185">Reference proteome</keyword>
<protein>
    <recommendedName>
        <fullName evidence="8">Mitochondrial 15S rRNA processing factor CCM1</fullName>
    </recommendedName>
</protein>
<dbReference type="GO" id="GO:0006397">
    <property type="term" value="P:mRNA processing"/>
    <property type="evidence" value="ECO:0007669"/>
    <property type="project" value="UniProtKB-KW"/>
</dbReference>
<dbReference type="AlphaFoldDB" id="A0A1G4MB11"/>
<dbReference type="Proteomes" id="UP000190831">
    <property type="component" value="Chromosome D"/>
</dbReference>
<dbReference type="GO" id="GO:0008380">
    <property type="term" value="P:RNA splicing"/>
    <property type="evidence" value="ECO:0007669"/>
    <property type="project" value="UniProtKB-KW"/>
</dbReference>
<dbReference type="PROSITE" id="PS51375">
    <property type="entry name" value="PPR"/>
    <property type="match status" value="1"/>
</dbReference>
<evidence type="ECO:0000256" key="2">
    <source>
        <dbReference type="ARBA" id="ARBA00006192"/>
    </source>
</evidence>
<evidence type="ECO:0000313" key="11">
    <source>
        <dbReference type="Proteomes" id="UP000190831"/>
    </source>
</evidence>
<dbReference type="Gene3D" id="1.25.40.10">
    <property type="entry name" value="Tetratricopeptide repeat domain"/>
    <property type="match status" value="1"/>
</dbReference>
<name>A0A1G4MB11_LACFM</name>
<comment type="function">
    <text evidence="6">Regulates mitochondrial small subunit maturation by controlling 15S rRNA 5'-end processing. Localizes to the 5' precursor of the 15S rRNA in a position that is subsequently occupied by mS47 in the mature yeast mtSSU. Uses structure and sequence-specific RNA recognition, binding to a single-stranded region of the precursor and specifically recognizing bases -6 to -1. The exchange of Ccm1 for mS47 is coupled to the irreversible removal of precursor rRNA that is accompanied by conformational changes of the mitoribosomal proteins uS5m and mS26. These conformational changes signal completion of 5'-end rRNA processing through protection of the mature 5'-end of the 15S rRNA and stabilization of mS47. The removal of the 5' precursor together with the dissociation of Ccm1 may be catalyzed by the 5'-3' exoribonuclease Pet127. Involved in the specific removal of group I introns in mitochondrial encoded transcripts.</text>
</comment>
<evidence type="ECO:0000256" key="4">
    <source>
        <dbReference type="ARBA" id="ARBA00022737"/>
    </source>
</evidence>
<dbReference type="STRING" id="4955.A0A1G4MB11"/>
<dbReference type="Pfam" id="PF01535">
    <property type="entry name" value="PPR"/>
    <property type="match status" value="1"/>
</dbReference>
<reference evidence="10 11" key="1">
    <citation type="submission" date="2016-03" db="EMBL/GenBank/DDBJ databases">
        <authorList>
            <person name="Devillers H."/>
        </authorList>
    </citation>
    <scope>NUCLEOTIDE SEQUENCE [LARGE SCALE GENOMIC DNA]</scope>
    <source>
        <strain evidence="10">CBS 6772</strain>
    </source>
</reference>
<evidence type="ECO:0000313" key="10">
    <source>
        <dbReference type="EMBL" id="SCW01041.1"/>
    </source>
</evidence>
<accession>A0A1G4MB11</accession>
<evidence type="ECO:0000256" key="7">
    <source>
        <dbReference type="ARBA" id="ARBA00044511"/>
    </source>
</evidence>
<comment type="similarity">
    <text evidence="2">Belongs to the CCM1 family.</text>
</comment>
<dbReference type="InterPro" id="IPR002885">
    <property type="entry name" value="PPR_rpt"/>
</dbReference>
<organism evidence="10 11">
    <name type="scientific">Lachancea fermentati</name>
    <name type="common">Zygosaccharomyces fermentati</name>
    <dbReference type="NCBI Taxonomy" id="4955"/>
    <lineage>
        <taxon>Eukaryota</taxon>
        <taxon>Fungi</taxon>
        <taxon>Dikarya</taxon>
        <taxon>Ascomycota</taxon>
        <taxon>Saccharomycotina</taxon>
        <taxon>Saccharomycetes</taxon>
        <taxon>Saccharomycetales</taxon>
        <taxon>Saccharomycetaceae</taxon>
        <taxon>Lachancea</taxon>
    </lineage>
</organism>
<dbReference type="OrthoDB" id="185373at2759"/>
<evidence type="ECO:0000256" key="1">
    <source>
        <dbReference type="ARBA" id="ARBA00004173"/>
    </source>
</evidence>
<dbReference type="OMA" id="ESSAIWA"/>
<dbReference type="InterPro" id="IPR011990">
    <property type="entry name" value="TPR-like_helical_dom_sf"/>
</dbReference>
<gene>
    <name evidence="10" type="ORF">LAFE_0D03774G</name>
</gene>
<keyword evidence="4" id="KW-0677">Repeat</keyword>
<dbReference type="PANTHER" id="PTHR47936">
    <property type="entry name" value="PPR_LONG DOMAIN-CONTAINING PROTEIN"/>
    <property type="match status" value="1"/>
</dbReference>
<dbReference type="GO" id="GO:0031930">
    <property type="term" value="P:mitochondria-nucleus signaling pathway"/>
    <property type="evidence" value="ECO:0007669"/>
    <property type="project" value="TreeGrafter"/>
</dbReference>
<evidence type="ECO:0000256" key="5">
    <source>
        <dbReference type="ARBA" id="ARBA00023187"/>
    </source>
</evidence>